<feature type="chain" id="PRO_5021192791" description="Lipoprotein" evidence="1">
    <location>
        <begin position="26"/>
        <end position="67"/>
    </location>
</feature>
<evidence type="ECO:0000313" key="2">
    <source>
        <dbReference type="EMBL" id="QDE38975.1"/>
    </source>
</evidence>
<evidence type="ECO:0000256" key="1">
    <source>
        <dbReference type="SAM" id="SignalP"/>
    </source>
</evidence>
<dbReference type="KEGG" id="lpy:FIV34_07065"/>
<gene>
    <name evidence="2" type="ORF">FIV34_07065</name>
</gene>
<keyword evidence="1" id="KW-0732">Signal</keyword>
<keyword evidence="3" id="KW-1185">Reference proteome</keyword>
<sequence>MRLMTAVVLLLCTALTGCITPHTWADDRPTTGVQGPKPFCSSGSNGKTANCAATIGVNAAIQAAQKN</sequence>
<proteinExistence type="predicted"/>
<organism evidence="2 3">
    <name type="scientific">Luteibacter pinisoli</name>
    <dbReference type="NCBI Taxonomy" id="2589080"/>
    <lineage>
        <taxon>Bacteria</taxon>
        <taxon>Pseudomonadati</taxon>
        <taxon>Pseudomonadota</taxon>
        <taxon>Gammaproteobacteria</taxon>
        <taxon>Lysobacterales</taxon>
        <taxon>Rhodanobacteraceae</taxon>
        <taxon>Luteibacter</taxon>
    </lineage>
</organism>
<feature type="signal peptide" evidence="1">
    <location>
        <begin position="1"/>
        <end position="25"/>
    </location>
</feature>
<dbReference type="EMBL" id="CP041046">
    <property type="protein sequence ID" value="QDE38975.1"/>
    <property type="molecule type" value="Genomic_DNA"/>
</dbReference>
<protein>
    <recommendedName>
        <fullName evidence="4">Lipoprotein</fullName>
    </recommendedName>
</protein>
<accession>A0A4Y5Z371</accession>
<reference evidence="2 3" key="1">
    <citation type="submission" date="2019-06" db="EMBL/GenBank/DDBJ databases">
        <title>A complete genome sequence for Luteibacter pinisoli MAH-14.</title>
        <authorList>
            <person name="Baltrus D.A."/>
        </authorList>
    </citation>
    <scope>NUCLEOTIDE SEQUENCE [LARGE SCALE GENOMIC DNA]</scope>
    <source>
        <strain evidence="2 3">MAH-14</strain>
    </source>
</reference>
<dbReference type="Proteomes" id="UP000316093">
    <property type="component" value="Chromosome"/>
</dbReference>
<evidence type="ECO:0000313" key="3">
    <source>
        <dbReference type="Proteomes" id="UP000316093"/>
    </source>
</evidence>
<dbReference type="OrthoDB" id="9981840at2"/>
<evidence type="ECO:0008006" key="4">
    <source>
        <dbReference type="Google" id="ProtNLM"/>
    </source>
</evidence>
<dbReference type="AlphaFoldDB" id="A0A4Y5Z371"/>
<dbReference type="PROSITE" id="PS51257">
    <property type="entry name" value="PROKAR_LIPOPROTEIN"/>
    <property type="match status" value="1"/>
</dbReference>
<dbReference type="RefSeq" id="WP_139981017.1">
    <property type="nucleotide sequence ID" value="NZ_CP041046.1"/>
</dbReference>
<name>A0A4Y5Z371_9GAMM</name>